<keyword evidence="3 6" id="KW-0812">Transmembrane</keyword>
<keyword evidence="2" id="KW-1003">Cell membrane</keyword>
<dbReference type="InterPro" id="IPR010432">
    <property type="entry name" value="RDD"/>
</dbReference>
<organism evidence="8 9">
    <name type="scientific">Calidifontibacillus erzurumensis</name>
    <dbReference type="NCBI Taxonomy" id="2741433"/>
    <lineage>
        <taxon>Bacteria</taxon>
        <taxon>Bacillati</taxon>
        <taxon>Bacillota</taxon>
        <taxon>Bacilli</taxon>
        <taxon>Bacillales</taxon>
        <taxon>Bacillaceae</taxon>
        <taxon>Calidifontibacillus/Schinkia group</taxon>
        <taxon>Calidifontibacillus</taxon>
    </lineage>
</organism>
<feature type="transmembrane region" description="Helical" evidence="6">
    <location>
        <begin position="112"/>
        <end position="130"/>
    </location>
</feature>
<proteinExistence type="predicted"/>
<dbReference type="InterPro" id="IPR051791">
    <property type="entry name" value="Pra-immunoreactive"/>
</dbReference>
<evidence type="ECO:0000256" key="6">
    <source>
        <dbReference type="SAM" id="Phobius"/>
    </source>
</evidence>
<reference evidence="8" key="1">
    <citation type="submission" date="2020-06" db="EMBL/GenBank/DDBJ databases">
        <title>A novel thermopfilic bacterium from Erzurum, Turkey.</title>
        <authorList>
            <person name="Adiguzel A."/>
            <person name="Ay H."/>
            <person name="Baltaci M.O."/>
        </authorList>
    </citation>
    <scope>NUCLEOTIDE SEQUENCE</scope>
    <source>
        <strain evidence="8">P2</strain>
    </source>
</reference>
<accession>A0A8J8KCL6</accession>
<evidence type="ECO:0000256" key="2">
    <source>
        <dbReference type="ARBA" id="ARBA00022475"/>
    </source>
</evidence>
<keyword evidence="9" id="KW-1185">Reference proteome</keyword>
<dbReference type="RefSeq" id="WP_173731953.1">
    <property type="nucleotide sequence ID" value="NZ_JABTTE010000021.1"/>
</dbReference>
<dbReference type="GO" id="GO:0005886">
    <property type="term" value="C:plasma membrane"/>
    <property type="evidence" value="ECO:0007669"/>
    <property type="project" value="UniProtKB-SubCell"/>
</dbReference>
<dbReference type="PANTHER" id="PTHR36115">
    <property type="entry name" value="PROLINE-RICH ANTIGEN HOMOLOG-RELATED"/>
    <property type="match status" value="1"/>
</dbReference>
<feature type="transmembrane region" description="Helical" evidence="6">
    <location>
        <begin position="56"/>
        <end position="77"/>
    </location>
</feature>
<comment type="subcellular location">
    <subcellularLocation>
        <location evidence="1">Cell membrane</location>
        <topology evidence="1">Multi-pass membrane protein</topology>
    </subcellularLocation>
</comment>
<evidence type="ECO:0000256" key="4">
    <source>
        <dbReference type="ARBA" id="ARBA00022989"/>
    </source>
</evidence>
<feature type="domain" description="RDD" evidence="7">
    <location>
        <begin position="5"/>
        <end position="143"/>
    </location>
</feature>
<dbReference type="Pfam" id="PF06271">
    <property type="entry name" value="RDD"/>
    <property type="match status" value="1"/>
</dbReference>
<evidence type="ECO:0000256" key="1">
    <source>
        <dbReference type="ARBA" id="ARBA00004651"/>
    </source>
</evidence>
<sequence length="153" mass="17749">MEKRYAGFWIRVGAWFLDFLILLIPSIIIDYLSFQIAKPMDMGYWAYQFNLNTPTWTSYDTLSTLLSTIFCAIYFGWMTSKYQGTLGKLIVGLRIIGEDGRAITFARAIGRYFSYILSSFFMIGFIMVGLTKKKQGLHDKICKTYVIYKQQDS</sequence>
<dbReference type="AlphaFoldDB" id="A0A8J8KCL6"/>
<dbReference type="EMBL" id="JABTTE010000021">
    <property type="protein sequence ID" value="NSL52747.1"/>
    <property type="molecule type" value="Genomic_DNA"/>
</dbReference>
<comment type="caution">
    <text evidence="8">The sequence shown here is derived from an EMBL/GenBank/DDBJ whole genome shotgun (WGS) entry which is preliminary data.</text>
</comment>
<evidence type="ECO:0000313" key="9">
    <source>
        <dbReference type="Proteomes" id="UP000625804"/>
    </source>
</evidence>
<gene>
    <name evidence="8" type="ORF">HR057_13400</name>
</gene>
<name>A0A8J8KCL6_9BACI</name>
<keyword evidence="4 6" id="KW-1133">Transmembrane helix</keyword>
<protein>
    <submittedName>
        <fullName evidence="8">RDD family protein</fullName>
    </submittedName>
</protein>
<dbReference type="Proteomes" id="UP000625804">
    <property type="component" value="Unassembled WGS sequence"/>
</dbReference>
<feature type="transmembrane region" description="Helical" evidence="6">
    <location>
        <begin position="12"/>
        <end position="36"/>
    </location>
</feature>
<evidence type="ECO:0000256" key="5">
    <source>
        <dbReference type="ARBA" id="ARBA00023136"/>
    </source>
</evidence>
<dbReference type="PANTHER" id="PTHR36115:SF9">
    <property type="entry name" value="LMO1584 PROTEIN"/>
    <property type="match status" value="1"/>
</dbReference>
<evidence type="ECO:0000313" key="8">
    <source>
        <dbReference type="EMBL" id="NSL52747.1"/>
    </source>
</evidence>
<keyword evidence="5 6" id="KW-0472">Membrane</keyword>
<evidence type="ECO:0000256" key="3">
    <source>
        <dbReference type="ARBA" id="ARBA00022692"/>
    </source>
</evidence>
<evidence type="ECO:0000259" key="7">
    <source>
        <dbReference type="Pfam" id="PF06271"/>
    </source>
</evidence>